<sequence>MPNTCPHMVKVLKVRKALKLRRNIVTLDWLKDSMHMCKCLPEEPFSHVAAVKKQREREKRRARLQKGLEEEKRAVNTNLYRIYRDQTFFRYAVVITRDDEENGIVGERYILMLFESLAQPKLYWFLAKYYRKKGDTQAKFYRPSQSPGIFERGYALFKLFFFKKTGVNWDERLIQEKKRGEEGNVDGEDNGMAVVGNADQEGVTVKPKQRRVTFTYTPPTGGKPLGWVPAQFLSPEMPKLEPEPKLVSNLNGAVVVISRDDDDDDDDDNIDEKYERELRDVDITMVDVDCAGKGGEGE</sequence>
<evidence type="ECO:0008006" key="3">
    <source>
        <dbReference type="Google" id="ProtNLM"/>
    </source>
</evidence>
<dbReference type="eggNOG" id="ENOG502QQZ5">
    <property type="taxonomic scope" value="Eukaryota"/>
</dbReference>
<dbReference type="InterPro" id="IPR036420">
    <property type="entry name" value="BRCT_dom_sf"/>
</dbReference>
<dbReference type="HOGENOM" id="CLU_933840_0_0_1"/>
<dbReference type="GeneID" id="18261125"/>
<evidence type="ECO:0000313" key="1">
    <source>
        <dbReference type="EMBL" id="EGS17742.1"/>
    </source>
</evidence>
<dbReference type="KEGG" id="cthr:CTHT_0070870"/>
<gene>
    <name evidence="1" type="ORF">CTHT_0070870</name>
</gene>
<dbReference type="AlphaFoldDB" id="G0SFH7"/>
<evidence type="ECO:0000313" key="2">
    <source>
        <dbReference type="Proteomes" id="UP000008066"/>
    </source>
</evidence>
<dbReference type="Gene3D" id="3.40.50.10190">
    <property type="entry name" value="BRCT domain"/>
    <property type="match status" value="1"/>
</dbReference>
<dbReference type="OrthoDB" id="342264at2759"/>
<dbReference type="Proteomes" id="UP000008066">
    <property type="component" value="Unassembled WGS sequence"/>
</dbReference>
<proteinExistence type="predicted"/>
<dbReference type="STRING" id="759272.G0SFH7"/>
<keyword evidence="2" id="KW-1185">Reference proteome</keyword>
<protein>
    <recommendedName>
        <fullName evidence="3">BRCT domain-containing protein</fullName>
    </recommendedName>
</protein>
<dbReference type="EMBL" id="GL988047">
    <property type="protein sequence ID" value="EGS17742.1"/>
    <property type="molecule type" value="Genomic_DNA"/>
</dbReference>
<name>G0SFH7_CHATD</name>
<reference evidence="1 2" key="1">
    <citation type="journal article" date="2011" name="Cell">
        <title>Insight into structure and assembly of the nuclear pore complex by utilizing the genome of a eukaryotic thermophile.</title>
        <authorList>
            <person name="Amlacher S."/>
            <person name="Sarges P."/>
            <person name="Flemming D."/>
            <person name="van Noort V."/>
            <person name="Kunze R."/>
            <person name="Devos D.P."/>
            <person name="Arumugam M."/>
            <person name="Bork P."/>
            <person name="Hurt E."/>
        </authorList>
    </citation>
    <scope>NUCLEOTIDE SEQUENCE [LARGE SCALE GENOMIC DNA]</scope>
    <source>
        <strain evidence="2">DSM 1495 / CBS 144.50 / IMI 039719</strain>
    </source>
</reference>
<organism evidence="2">
    <name type="scientific">Chaetomium thermophilum (strain DSM 1495 / CBS 144.50 / IMI 039719)</name>
    <name type="common">Thermochaetoides thermophila</name>
    <dbReference type="NCBI Taxonomy" id="759272"/>
    <lineage>
        <taxon>Eukaryota</taxon>
        <taxon>Fungi</taxon>
        <taxon>Dikarya</taxon>
        <taxon>Ascomycota</taxon>
        <taxon>Pezizomycotina</taxon>
        <taxon>Sordariomycetes</taxon>
        <taxon>Sordariomycetidae</taxon>
        <taxon>Sordariales</taxon>
        <taxon>Chaetomiaceae</taxon>
        <taxon>Thermochaetoides</taxon>
    </lineage>
</organism>
<dbReference type="SUPFAM" id="SSF52113">
    <property type="entry name" value="BRCT domain"/>
    <property type="match status" value="1"/>
</dbReference>
<accession>G0SFH7</accession>
<dbReference type="RefSeq" id="XP_006697360.1">
    <property type="nucleotide sequence ID" value="XM_006697297.1"/>
</dbReference>